<organism evidence="2 3">
    <name type="scientific">Plenodomus tracheiphilus IPT5</name>
    <dbReference type="NCBI Taxonomy" id="1408161"/>
    <lineage>
        <taxon>Eukaryota</taxon>
        <taxon>Fungi</taxon>
        <taxon>Dikarya</taxon>
        <taxon>Ascomycota</taxon>
        <taxon>Pezizomycotina</taxon>
        <taxon>Dothideomycetes</taxon>
        <taxon>Pleosporomycetidae</taxon>
        <taxon>Pleosporales</taxon>
        <taxon>Pleosporineae</taxon>
        <taxon>Leptosphaeriaceae</taxon>
        <taxon>Plenodomus</taxon>
    </lineage>
</organism>
<reference evidence="2" key="1">
    <citation type="submission" date="2020-01" db="EMBL/GenBank/DDBJ databases">
        <authorList>
            <consortium name="DOE Joint Genome Institute"/>
            <person name="Haridas S."/>
            <person name="Albert R."/>
            <person name="Binder M."/>
            <person name="Bloem J."/>
            <person name="Labutti K."/>
            <person name="Salamov A."/>
            <person name="Andreopoulos B."/>
            <person name="Baker S.E."/>
            <person name="Barry K."/>
            <person name="Bills G."/>
            <person name="Bluhm B.H."/>
            <person name="Cannon C."/>
            <person name="Castanera R."/>
            <person name="Culley D.E."/>
            <person name="Daum C."/>
            <person name="Ezra D."/>
            <person name="Gonzalez J.B."/>
            <person name="Henrissat B."/>
            <person name="Kuo A."/>
            <person name="Liang C."/>
            <person name="Lipzen A."/>
            <person name="Lutzoni F."/>
            <person name="Magnuson J."/>
            <person name="Mondo S."/>
            <person name="Nolan M."/>
            <person name="Ohm R."/>
            <person name="Pangilinan J."/>
            <person name="Park H.-J."/>
            <person name="Ramirez L."/>
            <person name="Alfaro M."/>
            <person name="Sun H."/>
            <person name="Tritt A."/>
            <person name="Yoshinaga Y."/>
            <person name="Zwiers L.-H."/>
            <person name="Turgeon B.G."/>
            <person name="Goodwin S.B."/>
            <person name="Spatafora J.W."/>
            <person name="Crous P.W."/>
            <person name="Grigoriev I.V."/>
        </authorList>
    </citation>
    <scope>NUCLEOTIDE SEQUENCE</scope>
    <source>
        <strain evidence="2">IPT5</strain>
    </source>
</reference>
<accession>A0A6A7AQ19</accession>
<evidence type="ECO:0000313" key="3">
    <source>
        <dbReference type="Proteomes" id="UP000799423"/>
    </source>
</evidence>
<proteinExistence type="predicted"/>
<dbReference type="OrthoDB" id="3743447at2759"/>
<protein>
    <submittedName>
        <fullName evidence="2">Uncharacterized protein</fullName>
    </submittedName>
</protein>
<name>A0A6A7AQ19_9PLEO</name>
<dbReference type="Proteomes" id="UP000799423">
    <property type="component" value="Unassembled WGS sequence"/>
</dbReference>
<feature type="compositionally biased region" description="Polar residues" evidence="1">
    <location>
        <begin position="51"/>
        <end position="60"/>
    </location>
</feature>
<gene>
    <name evidence="2" type="ORF">T440DRAFT_44021</name>
</gene>
<evidence type="ECO:0000256" key="1">
    <source>
        <dbReference type="SAM" id="MobiDB-lite"/>
    </source>
</evidence>
<feature type="region of interest" description="Disordered" evidence="1">
    <location>
        <begin position="1"/>
        <end position="73"/>
    </location>
</feature>
<evidence type="ECO:0000313" key="2">
    <source>
        <dbReference type="EMBL" id="KAF2844175.1"/>
    </source>
</evidence>
<dbReference type="AlphaFoldDB" id="A0A6A7AQ19"/>
<keyword evidence="3" id="KW-1185">Reference proteome</keyword>
<dbReference type="EMBL" id="MU006407">
    <property type="protein sequence ID" value="KAF2844175.1"/>
    <property type="molecule type" value="Genomic_DNA"/>
</dbReference>
<feature type="compositionally biased region" description="Pro residues" evidence="1">
    <location>
        <begin position="33"/>
        <end position="46"/>
    </location>
</feature>
<sequence>MDQRYLPDPSQFGFQGRSRGTLESVMHRAVAPGPEPSHVPQLPPIREPLSDQHSMLSSVPMSRGPFEAPQGSPNDFGYDLSRSFLRTTSSFLESDYHSALPGNWIAMHTACFSPGRVFTTPAPKAINKKRTHRKKYFRLKNESNGALPMFNKNQEEAVRRYGHSVYLSKLEREMRKINPRLPEVANQGNDNLPGWKSLKRNNRCEDVMEIDDESGEILLPYSVNKNNIYLSSYYVILNFNELIHSTCGWIHSLEAEARSLSQRDPTKEELLALVCKIRDSGAAPSIAMADSQRGAIKFRIPFSQT</sequence>